<protein>
    <submittedName>
        <fullName evidence="3">Uncharacterized protein</fullName>
    </submittedName>
</protein>
<feature type="coiled-coil region" evidence="1">
    <location>
        <begin position="207"/>
        <end position="234"/>
    </location>
</feature>
<reference evidence="3 4" key="1">
    <citation type="submission" date="2021-03" db="EMBL/GenBank/DDBJ databases">
        <title>Leishmania (Mundinia) martiniquensis Genome sequencing and assembly.</title>
        <authorList>
            <person name="Almutairi H."/>
            <person name="Gatherer D."/>
        </authorList>
    </citation>
    <scope>NUCLEOTIDE SEQUENCE [LARGE SCALE GENOMIC DNA]</scope>
    <source>
        <strain evidence="3">LSCM1</strain>
    </source>
</reference>
<feature type="compositionally biased region" description="Low complexity" evidence="2">
    <location>
        <begin position="170"/>
        <end position="184"/>
    </location>
</feature>
<evidence type="ECO:0000313" key="3">
    <source>
        <dbReference type="EMBL" id="KAG5486202.1"/>
    </source>
</evidence>
<dbReference type="KEGG" id="lmat:92517209"/>
<dbReference type="Proteomes" id="UP000673552">
    <property type="component" value="Chromosome 7"/>
</dbReference>
<feature type="coiled-coil region" evidence="1">
    <location>
        <begin position="100"/>
        <end position="134"/>
    </location>
</feature>
<dbReference type="GO" id="GO:0003682">
    <property type="term" value="F:chromatin binding"/>
    <property type="evidence" value="ECO:0007669"/>
    <property type="project" value="TreeGrafter"/>
</dbReference>
<keyword evidence="1" id="KW-0175">Coiled coil</keyword>
<feature type="region of interest" description="Disordered" evidence="2">
    <location>
        <begin position="160"/>
        <end position="205"/>
    </location>
</feature>
<sequence length="528" mass="56860">MSSPRTHVVDLSGMAREELIEIAKKQSRQIREKNTRISAMESFIESVTGVSAEASLSHSPHAFSNAPPYNAGMAKVAHCSAGAGSTTATGASSSELLQLQQTLEGERAQHSSRVAQLEEQLRERQLAYDQLQSKVDGWKKKVMTAMTADQERIRGLEAQLAAAASTSQESSPAFAPSSVPVGVAEAPSPGPEELHASTEHRPREAEVSDLQRELSNVREQLHEAHAQLEALRHSSQQTQPPPAMAAVTSEVTWGEGTFSALSDNALPASEPQASVPDIPPDVLHEAVPAKLASWKGRVREAMLADKARIEELEAQLAALETAKSAGHASEGDDAAVTEALRSEVSHLQGALQASEREREHVAAEMKAFREKMDGWKVKARTALEEGESQRRVLEAEIQCLKVQQLVASAGASMERREEGVQADVIAGAVEADATRSAAGAAEDIPTQAFSGVAASEKVCTDVPLMPSPVVLPELHLQSTQALLMEVNRVEAENRRLHRVIAQLSRFRAEVMREVRAVASSFPCHCLVK</sequence>
<keyword evidence="4" id="KW-1185">Reference proteome</keyword>
<evidence type="ECO:0000256" key="2">
    <source>
        <dbReference type="SAM" id="MobiDB-lite"/>
    </source>
</evidence>
<dbReference type="OrthoDB" id="273736at2759"/>
<dbReference type="GeneID" id="92517209"/>
<dbReference type="GO" id="GO:0000796">
    <property type="term" value="C:condensin complex"/>
    <property type="evidence" value="ECO:0007669"/>
    <property type="project" value="TreeGrafter"/>
</dbReference>
<feature type="coiled-coil region" evidence="1">
    <location>
        <begin position="302"/>
        <end position="403"/>
    </location>
</feature>
<dbReference type="PANTHER" id="PTHR43941:SF1">
    <property type="entry name" value="STRUCTURAL MAINTENANCE OF CHROMOSOMES PROTEIN 2"/>
    <property type="match status" value="1"/>
</dbReference>
<proteinExistence type="predicted"/>
<name>A0A836KUJ2_9TRYP</name>
<accession>A0A836KUJ2</accession>
<dbReference type="SMR" id="A0A836KUJ2"/>
<organism evidence="3 4">
    <name type="scientific">Leishmania martiniquensis</name>
    <dbReference type="NCBI Taxonomy" id="1580590"/>
    <lineage>
        <taxon>Eukaryota</taxon>
        <taxon>Discoba</taxon>
        <taxon>Euglenozoa</taxon>
        <taxon>Kinetoplastea</taxon>
        <taxon>Metakinetoplastina</taxon>
        <taxon>Trypanosomatida</taxon>
        <taxon>Trypanosomatidae</taxon>
        <taxon>Leishmaniinae</taxon>
        <taxon>Leishmania</taxon>
    </lineage>
</organism>
<dbReference type="GO" id="GO:0000793">
    <property type="term" value="C:condensed chromosome"/>
    <property type="evidence" value="ECO:0007669"/>
    <property type="project" value="TreeGrafter"/>
</dbReference>
<dbReference type="PANTHER" id="PTHR43941">
    <property type="entry name" value="STRUCTURAL MAINTENANCE OF CHROMOSOMES PROTEIN 2"/>
    <property type="match status" value="1"/>
</dbReference>
<gene>
    <name evidence="3" type="ORF">LSCM1_07322</name>
</gene>
<evidence type="ECO:0000313" key="4">
    <source>
        <dbReference type="Proteomes" id="UP000673552"/>
    </source>
</evidence>
<evidence type="ECO:0000256" key="1">
    <source>
        <dbReference type="SAM" id="Coils"/>
    </source>
</evidence>
<feature type="compositionally biased region" description="Basic and acidic residues" evidence="2">
    <location>
        <begin position="192"/>
        <end position="205"/>
    </location>
</feature>
<dbReference type="GO" id="GO:0007076">
    <property type="term" value="P:mitotic chromosome condensation"/>
    <property type="evidence" value="ECO:0007669"/>
    <property type="project" value="TreeGrafter"/>
</dbReference>
<dbReference type="GO" id="GO:0000785">
    <property type="term" value="C:chromatin"/>
    <property type="evidence" value="ECO:0007669"/>
    <property type="project" value="TreeGrafter"/>
</dbReference>
<dbReference type="AlphaFoldDB" id="A0A836KUJ2"/>
<dbReference type="EMBL" id="JAFEUZ010000007">
    <property type="protein sequence ID" value="KAG5486202.1"/>
    <property type="molecule type" value="Genomic_DNA"/>
</dbReference>
<dbReference type="RefSeq" id="XP_067181054.1">
    <property type="nucleotide sequence ID" value="XM_067324697.1"/>
</dbReference>
<comment type="caution">
    <text evidence="3">The sequence shown here is derived from an EMBL/GenBank/DDBJ whole genome shotgun (WGS) entry which is preliminary data.</text>
</comment>